<evidence type="ECO:0000256" key="2">
    <source>
        <dbReference type="RuleBase" id="RU366043"/>
    </source>
</evidence>
<keyword evidence="5" id="KW-1185">Reference proteome</keyword>
<evidence type="ECO:0000313" key="5">
    <source>
        <dbReference type="Proteomes" id="UP001054889"/>
    </source>
</evidence>
<feature type="compositionally biased region" description="Polar residues" evidence="3">
    <location>
        <begin position="1"/>
        <end position="10"/>
    </location>
</feature>
<evidence type="ECO:0000256" key="1">
    <source>
        <dbReference type="ARBA" id="ARBA00022603"/>
    </source>
</evidence>
<keyword evidence="2" id="KW-0808">Transferase</keyword>
<comment type="subcellular location">
    <subcellularLocation>
        <location evidence="2">Membrane</location>
        <topology evidence="2">Single-pass type II membrane protein</topology>
    </subcellularLocation>
</comment>
<dbReference type="GO" id="GO:0008168">
    <property type="term" value="F:methyltransferase activity"/>
    <property type="evidence" value="ECO:0007669"/>
    <property type="project" value="UniProtKB-UniRule"/>
</dbReference>
<dbReference type="EC" id="2.1.1.-" evidence="2"/>
<dbReference type="InterPro" id="IPR004159">
    <property type="entry name" value="Put_SAM_MeTrfase"/>
</dbReference>
<accession>A0AAV5EAA1</accession>
<reference evidence="4" key="2">
    <citation type="submission" date="2021-12" db="EMBL/GenBank/DDBJ databases">
        <title>Resequencing data analysis of finger millet.</title>
        <authorList>
            <person name="Hatakeyama M."/>
            <person name="Aluri S."/>
            <person name="Balachadran M.T."/>
            <person name="Sivarajan S.R."/>
            <person name="Poveda L."/>
            <person name="Shimizu-Inatsugi R."/>
            <person name="Schlapbach R."/>
            <person name="Sreeman S.M."/>
            <person name="Shimizu K.K."/>
        </authorList>
    </citation>
    <scope>NUCLEOTIDE SEQUENCE</scope>
</reference>
<reference evidence="4" key="1">
    <citation type="journal article" date="2018" name="DNA Res.">
        <title>Multiple hybrid de novo genome assembly of finger millet, an orphan allotetraploid crop.</title>
        <authorList>
            <person name="Hatakeyama M."/>
            <person name="Aluri S."/>
            <person name="Balachadran M.T."/>
            <person name="Sivarajan S.R."/>
            <person name="Patrignani A."/>
            <person name="Gruter S."/>
            <person name="Poveda L."/>
            <person name="Shimizu-Inatsugi R."/>
            <person name="Baeten J."/>
            <person name="Francoijs K.J."/>
            <person name="Nataraja K.N."/>
            <person name="Reddy Y.A.N."/>
            <person name="Phadnis S."/>
            <person name="Ravikumar R.L."/>
            <person name="Schlapbach R."/>
            <person name="Sreeman S.M."/>
            <person name="Shimizu K.K."/>
        </authorList>
    </citation>
    <scope>NUCLEOTIDE SEQUENCE</scope>
</reference>
<evidence type="ECO:0000313" key="4">
    <source>
        <dbReference type="EMBL" id="GJN20309.1"/>
    </source>
</evidence>
<gene>
    <name evidence="4" type="primary">gb07672</name>
    <name evidence="4" type="ORF">PR202_gb07672</name>
</gene>
<organism evidence="4 5">
    <name type="scientific">Eleusine coracana subsp. coracana</name>
    <dbReference type="NCBI Taxonomy" id="191504"/>
    <lineage>
        <taxon>Eukaryota</taxon>
        <taxon>Viridiplantae</taxon>
        <taxon>Streptophyta</taxon>
        <taxon>Embryophyta</taxon>
        <taxon>Tracheophyta</taxon>
        <taxon>Spermatophyta</taxon>
        <taxon>Magnoliopsida</taxon>
        <taxon>Liliopsida</taxon>
        <taxon>Poales</taxon>
        <taxon>Poaceae</taxon>
        <taxon>PACMAD clade</taxon>
        <taxon>Chloridoideae</taxon>
        <taxon>Cynodonteae</taxon>
        <taxon>Eleusininae</taxon>
        <taxon>Eleusine</taxon>
    </lineage>
</organism>
<dbReference type="Proteomes" id="UP001054889">
    <property type="component" value="Unassembled WGS sequence"/>
</dbReference>
<dbReference type="GO" id="GO:0032259">
    <property type="term" value="P:methylation"/>
    <property type="evidence" value="ECO:0007669"/>
    <property type="project" value="UniProtKB-KW"/>
</dbReference>
<dbReference type="GO" id="GO:0016020">
    <property type="term" value="C:membrane"/>
    <property type="evidence" value="ECO:0007669"/>
    <property type="project" value="UniProtKB-SubCell"/>
</dbReference>
<keyword evidence="1 2" id="KW-0489">Methyltransferase</keyword>
<keyword evidence="2" id="KW-0735">Signal-anchor</keyword>
<comment type="caution">
    <text evidence="4">The sequence shown here is derived from an EMBL/GenBank/DDBJ whole genome shotgun (WGS) entry which is preliminary data.</text>
</comment>
<feature type="region of interest" description="Disordered" evidence="3">
    <location>
        <begin position="1"/>
        <end position="51"/>
    </location>
</feature>
<protein>
    <recommendedName>
        <fullName evidence="2">Methyltransferase</fullName>
        <ecNumber evidence="2">2.1.1.-</ecNumber>
    </recommendedName>
</protein>
<dbReference type="PANTHER" id="PTHR10108">
    <property type="entry name" value="SAM-DEPENDENT METHYLTRANSFERASE"/>
    <property type="match status" value="1"/>
</dbReference>
<proteinExistence type="inferred from homology"/>
<dbReference type="GO" id="GO:0005802">
    <property type="term" value="C:trans-Golgi network"/>
    <property type="evidence" value="ECO:0007669"/>
    <property type="project" value="TreeGrafter"/>
</dbReference>
<comment type="similarity">
    <text evidence="2">Belongs to the methyltransferase superfamily.</text>
</comment>
<dbReference type="GO" id="GO:0005768">
    <property type="term" value="C:endosome"/>
    <property type="evidence" value="ECO:0007669"/>
    <property type="project" value="TreeGrafter"/>
</dbReference>
<evidence type="ECO:0000256" key="3">
    <source>
        <dbReference type="SAM" id="MobiDB-lite"/>
    </source>
</evidence>
<dbReference type="PANTHER" id="PTHR10108:SF1164">
    <property type="entry name" value="OS01G0883900 PROTEIN"/>
    <property type="match status" value="1"/>
</dbReference>
<name>A0AAV5EAA1_ELECO</name>
<dbReference type="EMBL" id="BQKI01000074">
    <property type="protein sequence ID" value="GJN20309.1"/>
    <property type="molecule type" value="Genomic_DNA"/>
</dbReference>
<sequence>MKAGLSTWSAMTGGGAAVTTRSSAPSGNDGVFSVEEGKGNGEKGNVGYRSPGYGSLGSTRDLELQEQQTSSRVSTNDKGFSTYPETYDLLYVDHLFSKLKKRCELLAVFAEVDRELRLEIKLIVWNAADTMTELESMTKSLKWEVRMTYTKGSSGGSTWWRALAAAIPAVQKLYSL</sequence>
<keyword evidence="2" id="KW-0812">Transmembrane</keyword>
<keyword evidence="2" id="KW-0325">Glycoprotein</keyword>
<dbReference type="Pfam" id="PF03141">
    <property type="entry name" value="Methyltransf_29"/>
    <property type="match status" value="1"/>
</dbReference>
<dbReference type="AlphaFoldDB" id="A0AAV5EAA1"/>